<dbReference type="Pfam" id="PF24399">
    <property type="entry name" value="DUF7543"/>
    <property type="match status" value="1"/>
</dbReference>
<evidence type="ECO:0000313" key="1">
    <source>
        <dbReference type="EMBL" id="SDM20808.1"/>
    </source>
</evidence>
<dbReference type="AlphaFoldDB" id="A0A1G9RC63"/>
<dbReference type="RefSeq" id="WP_089695173.1">
    <property type="nucleotide sequence ID" value="NZ_FNHL01000001.1"/>
</dbReference>
<gene>
    <name evidence="1" type="ORF">SAMN04487949_1278</name>
</gene>
<keyword evidence="2" id="KW-1185">Reference proteome</keyword>
<accession>A0A1G9RC63</accession>
<proteinExistence type="predicted"/>
<sequence>MTWTESTLDETTTEWERSDGNATIRLRRRHDGSCTVRLDRLFQAPDGQLYRHERADNEELARALVDSWQSEFDVEN</sequence>
<evidence type="ECO:0000313" key="2">
    <source>
        <dbReference type="Proteomes" id="UP000199451"/>
    </source>
</evidence>
<organism evidence="1 2">
    <name type="scientific">Halogranum gelatinilyticum</name>
    <dbReference type="NCBI Taxonomy" id="660521"/>
    <lineage>
        <taxon>Archaea</taxon>
        <taxon>Methanobacteriati</taxon>
        <taxon>Methanobacteriota</taxon>
        <taxon>Stenosarchaea group</taxon>
        <taxon>Halobacteria</taxon>
        <taxon>Halobacteriales</taxon>
        <taxon>Haloferacaceae</taxon>
    </lineage>
</organism>
<reference evidence="2" key="1">
    <citation type="submission" date="2016-10" db="EMBL/GenBank/DDBJ databases">
        <authorList>
            <person name="Varghese N."/>
            <person name="Submissions S."/>
        </authorList>
    </citation>
    <scope>NUCLEOTIDE SEQUENCE [LARGE SCALE GENOMIC DNA]</scope>
    <source>
        <strain evidence="2">CGMCC 1.10119</strain>
    </source>
</reference>
<dbReference type="EMBL" id="FNHL01000001">
    <property type="protein sequence ID" value="SDM20808.1"/>
    <property type="molecule type" value="Genomic_DNA"/>
</dbReference>
<dbReference type="OrthoDB" id="228403at2157"/>
<protein>
    <submittedName>
        <fullName evidence="1">Uncharacterized protein</fullName>
    </submittedName>
</protein>
<name>A0A1G9RC63_9EURY</name>
<dbReference type="InterPro" id="IPR055965">
    <property type="entry name" value="DUF7543"/>
</dbReference>
<dbReference type="Proteomes" id="UP000199451">
    <property type="component" value="Unassembled WGS sequence"/>
</dbReference>